<evidence type="ECO:0000313" key="2">
    <source>
        <dbReference type="EMBL" id="RZF35404.1"/>
    </source>
</evidence>
<reference evidence="2 3" key="1">
    <citation type="journal article" date="2017" name="Gigascience">
        <title>Genome sequence of the small brown planthopper, Laodelphax striatellus.</title>
        <authorList>
            <person name="Zhu J."/>
            <person name="Jiang F."/>
            <person name="Wang X."/>
            <person name="Yang P."/>
            <person name="Bao Y."/>
            <person name="Zhao W."/>
            <person name="Wang W."/>
            <person name="Lu H."/>
            <person name="Wang Q."/>
            <person name="Cui N."/>
            <person name="Li J."/>
            <person name="Chen X."/>
            <person name="Luo L."/>
            <person name="Yu J."/>
            <person name="Kang L."/>
            <person name="Cui F."/>
        </authorList>
    </citation>
    <scope>NUCLEOTIDE SEQUENCE [LARGE SCALE GENOMIC DNA]</scope>
    <source>
        <strain evidence="2">Lst14</strain>
    </source>
</reference>
<dbReference type="AlphaFoldDB" id="A0A482WPD2"/>
<keyword evidence="3" id="KW-1185">Reference proteome</keyword>
<name>A0A482WPD2_LAOST</name>
<proteinExistence type="predicted"/>
<gene>
    <name evidence="2" type="ORF">LSTR_LSTR010021</name>
</gene>
<accession>A0A482WPD2</accession>
<dbReference type="EMBL" id="QKKF02028423">
    <property type="protein sequence ID" value="RZF35404.1"/>
    <property type="molecule type" value="Genomic_DNA"/>
</dbReference>
<protein>
    <submittedName>
        <fullName evidence="2">Uncharacterized protein</fullName>
    </submittedName>
</protein>
<comment type="caution">
    <text evidence="2">The sequence shown here is derived from an EMBL/GenBank/DDBJ whole genome shotgun (WGS) entry which is preliminary data.</text>
</comment>
<dbReference type="InParanoid" id="A0A482WPD2"/>
<evidence type="ECO:0000256" key="1">
    <source>
        <dbReference type="SAM" id="Phobius"/>
    </source>
</evidence>
<evidence type="ECO:0000313" key="3">
    <source>
        <dbReference type="Proteomes" id="UP000291343"/>
    </source>
</evidence>
<keyword evidence="1" id="KW-0812">Transmembrane</keyword>
<organism evidence="2 3">
    <name type="scientific">Laodelphax striatellus</name>
    <name type="common">Small brown planthopper</name>
    <name type="synonym">Delphax striatella</name>
    <dbReference type="NCBI Taxonomy" id="195883"/>
    <lineage>
        <taxon>Eukaryota</taxon>
        <taxon>Metazoa</taxon>
        <taxon>Ecdysozoa</taxon>
        <taxon>Arthropoda</taxon>
        <taxon>Hexapoda</taxon>
        <taxon>Insecta</taxon>
        <taxon>Pterygota</taxon>
        <taxon>Neoptera</taxon>
        <taxon>Paraneoptera</taxon>
        <taxon>Hemiptera</taxon>
        <taxon>Auchenorrhyncha</taxon>
        <taxon>Fulgoroidea</taxon>
        <taxon>Delphacidae</taxon>
        <taxon>Criomorphinae</taxon>
        <taxon>Laodelphax</taxon>
    </lineage>
</organism>
<feature type="transmembrane region" description="Helical" evidence="1">
    <location>
        <begin position="20"/>
        <end position="36"/>
    </location>
</feature>
<dbReference type="Proteomes" id="UP000291343">
    <property type="component" value="Unassembled WGS sequence"/>
</dbReference>
<sequence length="109" mass="12310">MEFWLQLQRGSLQPSVESGSAFLLVVAVMAYPGYLIRSVCLSQRKRFAGPGTRSLYISPYHKQAMVYRNTQLLGEKKPISLSPSQFTFGLQSPSSESITWSCFEIEKKL</sequence>
<keyword evidence="1" id="KW-1133">Transmembrane helix</keyword>
<keyword evidence="1" id="KW-0472">Membrane</keyword>